<feature type="compositionally biased region" description="Basic and acidic residues" evidence="4">
    <location>
        <begin position="53"/>
        <end position="65"/>
    </location>
</feature>
<dbReference type="InterPro" id="IPR039896">
    <property type="entry name" value="Red-like"/>
</dbReference>
<accession>A0A5C3M3P5</accession>
<proteinExistence type="predicted"/>
<keyword evidence="3" id="KW-0175">Coiled coil</keyword>
<evidence type="ECO:0000259" key="5">
    <source>
        <dbReference type="Pfam" id="PF07808"/>
    </source>
</evidence>
<evidence type="ECO:0000256" key="1">
    <source>
        <dbReference type="ARBA" id="ARBA00004123"/>
    </source>
</evidence>
<protein>
    <submittedName>
        <fullName evidence="6">RED-like protein N-terminal region-domain-containing protein</fullName>
    </submittedName>
</protein>
<feature type="compositionally biased region" description="Pro residues" evidence="4">
    <location>
        <begin position="341"/>
        <end position="358"/>
    </location>
</feature>
<feature type="compositionally biased region" description="Basic and acidic residues" evidence="4">
    <location>
        <begin position="409"/>
        <end position="442"/>
    </location>
</feature>
<dbReference type="AlphaFoldDB" id="A0A5C3M3P5"/>
<feature type="compositionally biased region" description="Polar residues" evidence="4">
    <location>
        <begin position="14"/>
        <end position="25"/>
    </location>
</feature>
<evidence type="ECO:0000256" key="3">
    <source>
        <dbReference type="SAM" id="Coils"/>
    </source>
</evidence>
<organism evidence="6 7">
    <name type="scientific">Crucibulum laeve</name>
    <dbReference type="NCBI Taxonomy" id="68775"/>
    <lineage>
        <taxon>Eukaryota</taxon>
        <taxon>Fungi</taxon>
        <taxon>Dikarya</taxon>
        <taxon>Basidiomycota</taxon>
        <taxon>Agaricomycotina</taxon>
        <taxon>Agaricomycetes</taxon>
        <taxon>Agaricomycetidae</taxon>
        <taxon>Agaricales</taxon>
        <taxon>Agaricineae</taxon>
        <taxon>Nidulariaceae</taxon>
        <taxon>Crucibulum</taxon>
    </lineage>
</organism>
<feature type="region of interest" description="Disordered" evidence="4">
    <location>
        <begin position="1"/>
        <end position="65"/>
    </location>
</feature>
<gene>
    <name evidence="6" type="ORF">BDQ12DRAFT_628771</name>
</gene>
<dbReference type="Proteomes" id="UP000308652">
    <property type="component" value="Unassembled WGS sequence"/>
</dbReference>
<dbReference type="PANTHER" id="PTHR12765">
    <property type="entry name" value="RED PROTEIN IK FACTOR CYTOKINE IK"/>
    <property type="match status" value="1"/>
</dbReference>
<reference evidence="6 7" key="1">
    <citation type="journal article" date="2019" name="Nat. Ecol. Evol.">
        <title>Megaphylogeny resolves global patterns of mushroom evolution.</title>
        <authorList>
            <person name="Varga T."/>
            <person name="Krizsan K."/>
            <person name="Foldi C."/>
            <person name="Dima B."/>
            <person name="Sanchez-Garcia M."/>
            <person name="Sanchez-Ramirez S."/>
            <person name="Szollosi G.J."/>
            <person name="Szarkandi J.G."/>
            <person name="Papp V."/>
            <person name="Albert L."/>
            <person name="Andreopoulos W."/>
            <person name="Angelini C."/>
            <person name="Antonin V."/>
            <person name="Barry K.W."/>
            <person name="Bougher N.L."/>
            <person name="Buchanan P."/>
            <person name="Buyck B."/>
            <person name="Bense V."/>
            <person name="Catcheside P."/>
            <person name="Chovatia M."/>
            <person name="Cooper J."/>
            <person name="Damon W."/>
            <person name="Desjardin D."/>
            <person name="Finy P."/>
            <person name="Geml J."/>
            <person name="Haridas S."/>
            <person name="Hughes K."/>
            <person name="Justo A."/>
            <person name="Karasinski D."/>
            <person name="Kautmanova I."/>
            <person name="Kiss B."/>
            <person name="Kocsube S."/>
            <person name="Kotiranta H."/>
            <person name="LaButti K.M."/>
            <person name="Lechner B.E."/>
            <person name="Liimatainen K."/>
            <person name="Lipzen A."/>
            <person name="Lukacs Z."/>
            <person name="Mihaltcheva S."/>
            <person name="Morgado L.N."/>
            <person name="Niskanen T."/>
            <person name="Noordeloos M.E."/>
            <person name="Ohm R.A."/>
            <person name="Ortiz-Santana B."/>
            <person name="Ovrebo C."/>
            <person name="Racz N."/>
            <person name="Riley R."/>
            <person name="Savchenko A."/>
            <person name="Shiryaev A."/>
            <person name="Soop K."/>
            <person name="Spirin V."/>
            <person name="Szebenyi C."/>
            <person name="Tomsovsky M."/>
            <person name="Tulloss R.E."/>
            <person name="Uehling J."/>
            <person name="Grigoriev I.V."/>
            <person name="Vagvolgyi C."/>
            <person name="Papp T."/>
            <person name="Martin F.M."/>
            <person name="Miettinen O."/>
            <person name="Hibbett D.S."/>
            <person name="Nagy L.G."/>
        </authorList>
    </citation>
    <scope>NUCLEOTIDE SEQUENCE [LARGE SCALE GENOMIC DNA]</scope>
    <source>
        <strain evidence="6 7">CBS 166.37</strain>
    </source>
</reference>
<feature type="compositionally biased region" description="Acidic residues" evidence="4">
    <location>
        <begin position="293"/>
        <end position="304"/>
    </location>
</feature>
<sequence length="448" mass="49131">MDQESFRKLLQTPHAGSSSTFTSRGSLLAAAPKSKVKTVDASQPAFKPRKVKKNSDLKYRDRAAERRVGDGNDYADVEAVLEDFEKRAADNEDKAAVEEQRRYLGGDEDHTILVKGLDMALVEQHKAKASMSIEDDDSLEQAFLEASSEKAVPKKRTREDIIRELKEKRGGETEGRDVRVTKIAEVEAKLLEEAKKQGKFKPIGFKPIGGSADGKKKKTKSDGKDGERKKKKRKLEGDSEQNVTATAGEESTPKPEVANSVPSPSTSKPAQPESQSEPADEDFDIFAGAGDYEGIDLGDDDDDEPTRPIVRASEEEEGLIPRHWIPTEDDGHPSRSQTESAPPPRSRSPGSRSPPPGPSMDIEEREEEEQPMRLIPLSSSAVPSIKELLAMDDPASGNHKKSKRKDKKKGGGGDDEGTKKKNAEAKAERDYKKLKSYTEKKAGASGNR</sequence>
<feature type="domain" description="RED-like N-terminal" evidence="5">
    <location>
        <begin position="50"/>
        <end position="158"/>
    </location>
</feature>
<evidence type="ECO:0000256" key="2">
    <source>
        <dbReference type="ARBA" id="ARBA00023242"/>
    </source>
</evidence>
<dbReference type="STRING" id="68775.A0A5C3M3P5"/>
<keyword evidence="7" id="KW-1185">Reference proteome</keyword>
<keyword evidence="2" id="KW-0539">Nucleus</keyword>
<dbReference type="InterPro" id="IPR012916">
    <property type="entry name" value="RED_N"/>
</dbReference>
<dbReference type="OrthoDB" id="3366823at2759"/>
<name>A0A5C3M3P5_9AGAR</name>
<evidence type="ECO:0000313" key="6">
    <source>
        <dbReference type="EMBL" id="TFK39822.1"/>
    </source>
</evidence>
<evidence type="ECO:0000313" key="7">
    <source>
        <dbReference type="Proteomes" id="UP000308652"/>
    </source>
</evidence>
<feature type="compositionally biased region" description="Basic residues" evidence="4">
    <location>
        <begin position="398"/>
        <end position="408"/>
    </location>
</feature>
<dbReference type="GO" id="GO:0005634">
    <property type="term" value="C:nucleus"/>
    <property type="evidence" value="ECO:0007669"/>
    <property type="project" value="UniProtKB-SubCell"/>
</dbReference>
<dbReference type="Pfam" id="PF07808">
    <property type="entry name" value="RED_N"/>
    <property type="match status" value="1"/>
</dbReference>
<feature type="coiled-coil region" evidence="3">
    <location>
        <begin position="74"/>
        <end position="101"/>
    </location>
</feature>
<comment type="subcellular location">
    <subcellularLocation>
        <location evidence="1">Nucleus</location>
    </subcellularLocation>
</comment>
<dbReference type="EMBL" id="ML213598">
    <property type="protein sequence ID" value="TFK39822.1"/>
    <property type="molecule type" value="Genomic_DNA"/>
</dbReference>
<evidence type="ECO:0000256" key="4">
    <source>
        <dbReference type="SAM" id="MobiDB-lite"/>
    </source>
</evidence>
<feature type="compositionally biased region" description="Polar residues" evidence="4">
    <location>
        <begin position="260"/>
        <end position="277"/>
    </location>
</feature>
<feature type="region of interest" description="Disordered" evidence="4">
    <location>
        <begin position="199"/>
        <end position="448"/>
    </location>
</feature>